<feature type="transmembrane region" description="Helical" evidence="2">
    <location>
        <begin position="46"/>
        <end position="64"/>
    </location>
</feature>
<feature type="compositionally biased region" description="Basic and acidic residues" evidence="1">
    <location>
        <begin position="1"/>
        <end position="10"/>
    </location>
</feature>
<gene>
    <name evidence="3" type="ORF">OBRU01_18437</name>
</gene>
<protein>
    <submittedName>
        <fullName evidence="3">Protein Kr-h2</fullName>
    </submittedName>
</protein>
<dbReference type="InterPro" id="IPR005344">
    <property type="entry name" value="TMEM33/Pom33"/>
</dbReference>
<dbReference type="EMBL" id="JTDY01004058">
    <property type="protein sequence ID" value="KOB68659.1"/>
    <property type="molecule type" value="Genomic_DNA"/>
</dbReference>
<evidence type="ECO:0000313" key="4">
    <source>
        <dbReference type="Proteomes" id="UP000037510"/>
    </source>
</evidence>
<dbReference type="GO" id="GO:0016020">
    <property type="term" value="C:membrane"/>
    <property type="evidence" value="ECO:0007669"/>
    <property type="project" value="InterPro"/>
</dbReference>
<keyword evidence="2" id="KW-0472">Membrane</keyword>
<accession>A0A0L7L071</accession>
<evidence type="ECO:0000313" key="3">
    <source>
        <dbReference type="EMBL" id="KOB68659.1"/>
    </source>
</evidence>
<organism evidence="3 4">
    <name type="scientific">Operophtera brumata</name>
    <name type="common">Winter moth</name>
    <name type="synonym">Phalaena brumata</name>
    <dbReference type="NCBI Taxonomy" id="104452"/>
    <lineage>
        <taxon>Eukaryota</taxon>
        <taxon>Metazoa</taxon>
        <taxon>Ecdysozoa</taxon>
        <taxon>Arthropoda</taxon>
        <taxon>Hexapoda</taxon>
        <taxon>Insecta</taxon>
        <taxon>Pterygota</taxon>
        <taxon>Neoptera</taxon>
        <taxon>Endopterygota</taxon>
        <taxon>Lepidoptera</taxon>
        <taxon>Glossata</taxon>
        <taxon>Ditrysia</taxon>
        <taxon>Geometroidea</taxon>
        <taxon>Geometridae</taxon>
        <taxon>Larentiinae</taxon>
        <taxon>Operophtera</taxon>
    </lineage>
</organism>
<proteinExistence type="predicted"/>
<reference evidence="3 4" key="1">
    <citation type="journal article" date="2015" name="Genome Biol. Evol.">
        <title>The genome of winter moth (Operophtera brumata) provides a genomic perspective on sexual dimorphism and phenology.</title>
        <authorList>
            <person name="Derks M.F."/>
            <person name="Smit S."/>
            <person name="Salis L."/>
            <person name="Schijlen E."/>
            <person name="Bossers A."/>
            <person name="Mateman C."/>
            <person name="Pijl A.S."/>
            <person name="de Ridder D."/>
            <person name="Groenen M.A."/>
            <person name="Visser M.E."/>
            <person name="Megens H.J."/>
        </authorList>
    </citation>
    <scope>NUCLEOTIDE SEQUENCE [LARGE SCALE GENOMIC DNA]</scope>
    <source>
        <strain evidence="3">WM2013NL</strain>
        <tissue evidence="3">Head and thorax</tissue>
    </source>
</reference>
<dbReference type="AlphaFoldDB" id="A0A0L7L071"/>
<evidence type="ECO:0000256" key="2">
    <source>
        <dbReference type="SAM" id="Phobius"/>
    </source>
</evidence>
<keyword evidence="2" id="KW-0812">Transmembrane</keyword>
<name>A0A0L7L071_OPEBR</name>
<keyword evidence="4" id="KW-1185">Reference proteome</keyword>
<feature type="region of interest" description="Disordered" evidence="1">
    <location>
        <begin position="1"/>
        <end position="29"/>
    </location>
</feature>
<keyword evidence="2" id="KW-1133">Transmembrane helix</keyword>
<evidence type="ECO:0000256" key="1">
    <source>
        <dbReference type="SAM" id="MobiDB-lite"/>
    </source>
</evidence>
<comment type="caution">
    <text evidence="3">The sequence shown here is derived from an EMBL/GenBank/DDBJ whole genome shotgun (WGS) entry which is preliminary data.</text>
</comment>
<dbReference type="Proteomes" id="UP000037510">
    <property type="component" value="Unassembled WGS sequence"/>
</dbReference>
<sequence>MVQDTRKMADAEPQQNPSPAGDTGPPKGMPALKAHVIANKIDVSLWAIRVLIVLCTFGYIMPLFNK</sequence>
<dbReference type="Pfam" id="PF03661">
    <property type="entry name" value="TMEM33_Pom33"/>
    <property type="match status" value="1"/>
</dbReference>